<proteinExistence type="predicted"/>
<feature type="coiled-coil region" evidence="1">
    <location>
        <begin position="175"/>
        <end position="279"/>
    </location>
</feature>
<feature type="coiled-coil region" evidence="1">
    <location>
        <begin position="314"/>
        <end position="408"/>
    </location>
</feature>
<dbReference type="SUPFAM" id="SSF68906">
    <property type="entry name" value="SAP domain"/>
    <property type="match status" value="1"/>
</dbReference>
<keyword evidence="1" id="KW-0175">Coiled coil</keyword>
<dbReference type="Pfam" id="PF02037">
    <property type="entry name" value="SAP"/>
    <property type="match status" value="1"/>
</dbReference>
<dbReference type="Proteomes" id="UP000515164">
    <property type="component" value="Unplaced"/>
</dbReference>
<feature type="compositionally biased region" description="Basic and acidic residues" evidence="2">
    <location>
        <begin position="54"/>
        <end position="64"/>
    </location>
</feature>
<dbReference type="GO" id="GO:0031032">
    <property type="term" value="P:actomyosin structure organization"/>
    <property type="evidence" value="ECO:0007669"/>
    <property type="project" value="TreeGrafter"/>
</dbReference>
<name>A0A6P8ME44_9HYME</name>
<evidence type="ECO:0000313" key="5">
    <source>
        <dbReference type="RefSeq" id="XP_033307829.1"/>
    </source>
</evidence>
<feature type="compositionally biased region" description="Basic and acidic residues" evidence="2">
    <location>
        <begin position="569"/>
        <end position="591"/>
    </location>
</feature>
<organism evidence="4 5">
    <name type="scientific">Bombus bifarius</name>
    <dbReference type="NCBI Taxonomy" id="103933"/>
    <lineage>
        <taxon>Eukaryota</taxon>
        <taxon>Metazoa</taxon>
        <taxon>Ecdysozoa</taxon>
        <taxon>Arthropoda</taxon>
        <taxon>Hexapoda</taxon>
        <taxon>Insecta</taxon>
        <taxon>Pterygota</taxon>
        <taxon>Neoptera</taxon>
        <taxon>Endopterygota</taxon>
        <taxon>Hymenoptera</taxon>
        <taxon>Apocrita</taxon>
        <taxon>Aculeata</taxon>
        <taxon>Apoidea</taxon>
        <taxon>Anthophila</taxon>
        <taxon>Apidae</taxon>
        <taxon>Bombus</taxon>
        <taxon>Pyrobombus</taxon>
    </lineage>
</organism>
<dbReference type="PANTHER" id="PTHR45615">
    <property type="entry name" value="MYOSIN HEAVY CHAIN, NON-MUSCLE"/>
    <property type="match status" value="1"/>
</dbReference>
<feature type="compositionally biased region" description="Basic residues" evidence="2">
    <location>
        <begin position="486"/>
        <end position="497"/>
    </location>
</feature>
<feature type="domain" description="SAP" evidence="3">
    <location>
        <begin position="7"/>
        <end position="41"/>
    </location>
</feature>
<dbReference type="GO" id="GO:0032982">
    <property type="term" value="C:myosin filament"/>
    <property type="evidence" value="ECO:0007669"/>
    <property type="project" value="TreeGrafter"/>
</dbReference>
<keyword evidence="4" id="KW-1185">Reference proteome</keyword>
<feature type="compositionally biased region" description="Acidic residues" evidence="2">
    <location>
        <begin position="42"/>
        <end position="53"/>
    </location>
</feature>
<feature type="region of interest" description="Disordered" evidence="2">
    <location>
        <begin position="40"/>
        <end position="64"/>
    </location>
</feature>
<sequence length="661" mass="76183">MANVEDFEKLRTKELRARLASLGLKVTGRKSELRARLQAALEGDDVSSEEESSDESKGEDDKQGAREYRIGTRAVYQDRDEYHQKVCVGSMLSLKDVEHSLEKFSGDDLLSVNQWVEDFEEMAEVCGWSDAHMVTYAKKLLADSAQAFVRQERCAKSWAKLKKALRNEFENVVSAQQHEDDLEQLVGFKKQLEKKLADAYEEVEEQRQVVGQWKRRVQSLNSEMHDLRLLLEEQTARNNLLEKKQRKFDSETQNLMNDLRQEKAQRKRLAREKEIAIAEKFTIEQNLSDARLEIELKEERLWTLGQELEELTFGSKTEEEVAQLKNQLEDVECARAVAVKAKQALEQELNETQASLQEALRQRSEAEDRVNVASRERTELLSQLEENKEALAEVLKKYRAAVQRVSEERRIVATHVVIGKVDHVMVSSSDSCGQQEDLANITRRKNLAKQQQQDVVDDICEFTEKDSVAGVRVVSSFRIDSKSVNARRTKKQGKSHVRNPSNNIDTKIRYTEDVDDENDDGIVEDTMNVKTFEKEEIIISVDGKLLTSSMYEPSLRKCHDAATTIKAPDKSEMGKQTTERKIEEERKRSSSIEDEQAAVFQEERDQLRTDAKRRIEEIQARDKWTYNKRRKKATAYRTGDLVAIERTQGGPRLKLHPKFLN</sequence>
<evidence type="ECO:0000313" key="4">
    <source>
        <dbReference type="Proteomes" id="UP000515164"/>
    </source>
</evidence>
<dbReference type="InterPro" id="IPR003034">
    <property type="entry name" value="SAP_dom"/>
</dbReference>
<dbReference type="PANTHER" id="PTHR45615:SF36">
    <property type="entry name" value="MYOSIN HEAVY CHAIN-LIKE, ISOFORM B-RELATED"/>
    <property type="match status" value="1"/>
</dbReference>
<dbReference type="SMART" id="SM00513">
    <property type="entry name" value="SAP"/>
    <property type="match status" value="1"/>
</dbReference>
<dbReference type="GeneID" id="117209682"/>
<evidence type="ECO:0000256" key="2">
    <source>
        <dbReference type="SAM" id="MobiDB-lite"/>
    </source>
</evidence>
<dbReference type="GO" id="GO:0016460">
    <property type="term" value="C:myosin II complex"/>
    <property type="evidence" value="ECO:0007669"/>
    <property type="project" value="TreeGrafter"/>
</dbReference>
<feature type="region of interest" description="Disordered" evidence="2">
    <location>
        <begin position="486"/>
        <end position="507"/>
    </location>
</feature>
<dbReference type="KEGG" id="bbif:117209682"/>
<feature type="region of interest" description="Disordered" evidence="2">
    <location>
        <begin position="569"/>
        <end position="595"/>
    </location>
</feature>
<dbReference type="AlphaFoldDB" id="A0A6P8ME44"/>
<evidence type="ECO:0000256" key="1">
    <source>
        <dbReference type="SAM" id="Coils"/>
    </source>
</evidence>
<accession>A0A6P8ME44</accession>
<dbReference type="GO" id="GO:0051015">
    <property type="term" value="F:actin filament binding"/>
    <property type="evidence" value="ECO:0007669"/>
    <property type="project" value="TreeGrafter"/>
</dbReference>
<protein>
    <submittedName>
        <fullName evidence="5">Unconventional myosin-XVIIIa-like</fullName>
    </submittedName>
</protein>
<evidence type="ECO:0000259" key="3">
    <source>
        <dbReference type="PROSITE" id="PS50800"/>
    </source>
</evidence>
<dbReference type="Gene3D" id="1.10.720.30">
    <property type="entry name" value="SAP domain"/>
    <property type="match status" value="1"/>
</dbReference>
<dbReference type="InterPro" id="IPR036361">
    <property type="entry name" value="SAP_dom_sf"/>
</dbReference>
<dbReference type="GO" id="GO:0005737">
    <property type="term" value="C:cytoplasm"/>
    <property type="evidence" value="ECO:0007669"/>
    <property type="project" value="TreeGrafter"/>
</dbReference>
<dbReference type="RefSeq" id="XP_033307829.1">
    <property type="nucleotide sequence ID" value="XM_033451938.1"/>
</dbReference>
<dbReference type="PROSITE" id="PS50800">
    <property type="entry name" value="SAP"/>
    <property type="match status" value="1"/>
</dbReference>
<gene>
    <name evidence="5" type="primary">LOC117209682</name>
</gene>
<reference evidence="5" key="1">
    <citation type="submission" date="2025-08" db="UniProtKB">
        <authorList>
            <consortium name="RefSeq"/>
        </authorList>
    </citation>
    <scope>IDENTIFICATION</scope>
    <source>
        <tissue evidence="5">Muscle</tissue>
    </source>
</reference>